<dbReference type="PANTHER" id="PTHR42693">
    <property type="entry name" value="ARYLSULFATASE FAMILY MEMBER"/>
    <property type="match status" value="1"/>
</dbReference>
<evidence type="ECO:0000256" key="3">
    <source>
        <dbReference type="SAM" id="MobiDB-lite"/>
    </source>
</evidence>
<accession>A0A6C2UK15</accession>
<dbReference type="PANTHER" id="PTHR42693:SF53">
    <property type="entry name" value="ENDO-4-O-SULFATASE"/>
    <property type="match status" value="1"/>
</dbReference>
<dbReference type="GO" id="GO:0004065">
    <property type="term" value="F:arylsulfatase activity"/>
    <property type="evidence" value="ECO:0007669"/>
    <property type="project" value="TreeGrafter"/>
</dbReference>
<dbReference type="InterPro" id="IPR000917">
    <property type="entry name" value="Sulfatase_N"/>
</dbReference>
<comment type="similarity">
    <text evidence="1">Belongs to the sulfatase family.</text>
</comment>
<dbReference type="InterPro" id="IPR017850">
    <property type="entry name" value="Alkaline_phosphatase_core_sf"/>
</dbReference>
<dbReference type="Pfam" id="PF00884">
    <property type="entry name" value="Sulfatase"/>
    <property type="match status" value="1"/>
</dbReference>
<evidence type="ECO:0000256" key="1">
    <source>
        <dbReference type="ARBA" id="ARBA00008779"/>
    </source>
</evidence>
<dbReference type="Proteomes" id="UP000346198">
    <property type="component" value="Unassembled WGS sequence"/>
</dbReference>
<protein>
    <submittedName>
        <fullName evidence="5">Arylsulfatase</fullName>
    </submittedName>
</protein>
<evidence type="ECO:0000313" key="5">
    <source>
        <dbReference type="EMBL" id="VGO19654.1"/>
    </source>
</evidence>
<name>A0A6C2UK15_9BACT</name>
<evidence type="ECO:0000256" key="2">
    <source>
        <dbReference type="ARBA" id="ARBA00022801"/>
    </source>
</evidence>
<dbReference type="AlphaFoldDB" id="A0A6C2UK15"/>
<keyword evidence="6" id="KW-1185">Reference proteome</keyword>
<evidence type="ECO:0000313" key="6">
    <source>
        <dbReference type="Proteomes" id="UP000346198"/>
    </source>
</evidence>
<dbReference type="SUPFAM" id="SSF53649">
    <property type="entry name" value="Alkaline phosphatase-like"/>
    <property type="match status" value="1"/>
</dbReference>
<sequence length="214" mass="23748">MVNYMDKIVGRIVAKTEELGIAENTIIIFTADNGTNVGITSLWNGQVVKGGKGGMTDMGTHVPLVAYWKGHALRGAELDDLVDFTDLYPTLADAVGIKLGEGDPIDGRSFLPQLLGESGSPRDWALCHYQPYWNKQPGQFARTAEYKLYRDGRFYEPAKDLKEQKDLSMALEGEWQIDAHRKLQALLETAPPAPTEKAGKNAKDRPVYPGWKKL</sequence>
<feature type="compositionally biased region" description="Basic and acidic residues" evidence="3">
    <location>
        <begin position="197"/>
        <end position="206"/>
    </location>
</feature>
<dbReference type="InterPro" id="IPR050738">
    <property type="entry name" value="Sulfatase"/>
</dbReference>
<dbReference type="EMBL" id="CAAHFH010000001">
    <property type="protein sequence ID" value="VGO19654.1"/>
    <property type="molecule type" value="Genomic_DNA"/>
</dbReference>
<evidence type="ECO:0000259" key="4">
    <source>
        <dbReference type="Pfam" id="PF00884"/>
    </source>
</evidence>
<proteinExistence type="inferred from homology"/>
<organism evidence="5 6">
    <name type="scientific">Pontiella sulfatireligans</name>
    <dbReference type="NCBI Taxonomy" id="2750658"/>
    <lineage>
        <taxon>Bacteria</taxon>
        <taxon>Pseudomonadati</taxon>
        <taxon>Kiritimatiellota</taxon>
        <taxon>Kiritimatiellia</taxon>
        <taxon>Kiritimatiellales</taxon>
        <taxon>Pontiellaceae</taxon>
        <taxon>Pontiella</taxon>
    </lineage>
</organism>
<feature type="domain" description="Sulfatase N-terminal" evidence="4">
    <location>
        <begin position="2"/>
        <end position="97"/>
    </location>
</feature>
<keyword evidence="2" id="KW-0378">Hydrolase</keyword>
<feature type="region of interest" description="Disordered" evidence="3">
    <location>
        <begin position="189"/>
        <end position="214"/>
    </location>
</feature>
<dbReference type="RefSeq" id="WP_342803674.1">
    <property type="nucleotide sequence ID" value="NZ_CAAHFH010000001.1"/>
</dbReference>
<dbReference type="Gene3D" id="3.40.720.10">
    <property type="entry name" value="Alkaline Phosphatase, subunit A"/>
    <property type="match status" value="1"/>
</dbReference>
<reference evidence="5 6" key="1">
    <citation type="submission" date="2019-04" db="EMBL/GenBank/DDBJ databases">
        <authorList>
            <person name="Van Vliet M D."/>
        </authorList>
    </citation>
    <scope>NUCLEOTIDE SEQUENCE [LARGE SCALE GENOMIC DNA]</scope>
    <source>
        <strain evidence="5 6">F21</strain>
    </source>
</reference>
<gene>
    <name evidence="5" type="ORF">SCARR_01713</name>
</gene>